<keyword evidence="3" id="KW-1133">Transmembrane helix</keyword>
<organism evidence="5 6">
    <name type="scientific">Ktedonobacter robiniae</name>
    <dbReference type="NCBI Taxonomy" id="2778365"/>
    <lineage>
        <taxon>Bacteria</taxon>
        <taxon>Bacillati</taxon>
        <taxon>Chloroflexota</taxon>
        <taxon>Ktedonobacteria</taxon>
        <taxon>Ktedonobacterales</taxon>
        <taxon>Ktedonobacteraceae</taxon>
        <taxon>Ktedonobacter</taxon>
    </lineage>
</organism>
<dbReference type="InterPro" id="IPR000873">
    <property type="entry name" value="AMP-dep_synth/lig_dom"/>
</dbReference>
<comment type="caution">
    <text evidence="5">The sequence shown here is derived from an EMBL/GenBank/DDBJ whole genome shotgun (WGS) entry which is preliminary data.</text>
</comment>
<gene>
    <name evidence="5" type="ORF">KSB_24710</name>
</gene>
<dbReference type="EMBL" id="BNJG01000001">
    <property type="protein sequence ID" value="GHO53996.1"/>
    <property type="molecule type" value="Genomic_DNA"/>
</dbReference>
<reference evidence="5 6" key="1">
    <citation type="journal article" date="2021" name="Int. J. Syst. Evol. Microbiol.">
        <title>Reticulibacter mediterranei gen. nov., sp. nov., within the new family Reticulibacteraceae fam. nov., and Ktedonospora formicarum gen. nov., sp. nov., Ktedonobacter robiniae sp. nov., Dictyobacter formicarum sp. nov. and Dictyobacter arantiisoli sp. nov., belonging to the class Ktedonobacteria.</title>
        <authorList>
            <person name="Yabe S."/>
            <person name="Zheng Y."/>
            <person name="Wang C.M."/>
            <person name="Sakai Y."/>
            <person name="Abe K."/>
            <person name="Yokota A."/>
            <person name="Donadio S."/>
            <person name="Cavaletti L."/>
            <person name="Monciardini P."/>
        </authorList>
    </citation>
    <scope>NUCLEOTIDE SEQUENCE [LARGE SCALE GENOMIC DNA]</scope>
    <source>
        <strain evidence="5 6">SOSP1-30</strain>
    </source>
</reference>
<dbReference type="InterPro" id="IPR042099">
    <property type="entry name" value="ANL_N_sf"/>
</dbReference>
<evidence type="ECO:0000256" key="3">
    <source>
        <dbReference type="SAM" id="Phobius"/>
    </source>
</evidence>
<dbReference type="Gene3D" id="3.40.50.12780">
    <property type="entry name" value="N-terminal domain of ligase-like"/>
    <property type="match status" value="1"/>
</dbReference>
<dbReference type="PANTHER" id="PTHR43201">
    <property type="entry name" value="ACYL-COA SYNTHETASE"/>
    <property type="match status" value="1"/>
</dbReference>
<dbReference type="SUPFAM" id="SSF56801">
    <property type="entry name" value="Acetyl-CoA synthetase-like"/>
    <property type="match status" value="1"/>
</dbReference>
<feature type="transmembrane region" description="Helical" evidence="3">
    <location>
        <begin position="71"/>
        <end position="89"/>
    </location>
</feature>
<evidence type="ECO:0000256" key="2">
    <source>
        <dbReference type="ARBA" id="ARBA00022598"/>
    </source>
</evidence>
<dbReference type="Proteomes" id="UP000654345">
    <property type="component" value="Unassembled WGS sequence"/>
</dbReference>
<dbReference type="PROSITE" id="PS00455">
    <property type="entry name" value="AMP_BINDING"/>
    <property type="match status" value="1"/>
</dbReference>
<protein>
    <recommendedName>
        <fullName evidence="4">AMP-dependent synthetase/ligase domain-containing protein</fullName>
    </recommendedName>
</protein>
<dbReference type="Pfam" id="PF23562">
    <property type="entry name" value="AMP-binding_C_3"/>
    <property type="match status" value="1"/>
</dbReference>
<dbReference type="RefSeq" id="WP_201370758.1">
    <property type="nucleotide sequence ID" value="NZ_BNJG01000001.1"/>
</dbReference>
<feature type="domain" description="AMP-dependent synthetase/ligase" evidence="4">
    <location>
        <begin position="11"/>
        <end position="376"/>
    </location>
</feature>
<keyword evidence="3" id="KW-0812">Transmembrane</keyword>
<dbReference type="InterPro" id="IPR020845">
    <property type="entry name" value="AMP-binding_CS"/>
</dbReference>
<evidence type="ECO:0000256" key="1">
    <source>
        <dbReference type="ARBA" id="ARBA00006432"/>
    </source>
</evidence>
<dbReference type="PANTHER" id="PTHR43201:SF5">
    <property type="entry name" value="MEDIUM-CHAIN ACYL-COA LIGASE ACSF2, MITOCHONDRIAL"/>
    <property type="match status" value="1"/>
</dbReference>
<evidence type="ECO:0000259" key="4">
    <source>
        <dbReference type="Pfam" id="PF00501"/>
    </source>
</evidence>
<accession>A0ABQ3UML8</accession>
<keyword evidence="2" id="KW-0436">Ligase</keyword>
<comment type="similarity">
    <text evidence="1">Belongs to the ATP-dependent AMP-binding enzyme family.</text>
</comment>
<keyword evidence="6" id="KW-1185">Reference proteome</keyword>
<name>A0ABQ3UML8_9CHLR</name>
<dbReference type="Pfam" id="PF00501">
    <property type="entry name" value="AMP-binding"/>
    <property type="match status" value="1"/>
</dbReference>
<sequence>METIPQLFNYAVEQYRNQPVLLEPTDGNSISILSYLQVRERMQQFAGYLQSQQAQKGERIMIWSASRADWLIAYFAAVLLGMVVVPVDVNSKEDFITRLIEATGARFLLTTQKQFETLPSLPLTFIDIDNLPQAAFDPSALPTIAKDDLASLVFTSGTTGQPKGVMLSHYNITSNALSAVEVVDIRPQERALSILPLSHMFELTIDLAIFYVGASVTYARSLAPDTLFRLFASQRITLMVLVPQVLQLFMNGIDREVRRQHKEKIWERLHSVAALLPFSLRRYLFGSVHKKLGGHFRFFVSGGAYLPPALGSRWENMGVRVHPGYGTTECSPVVSVTRKHDHHMESAGQPLPGVEVRIAPDNEILVRGPNITQGYWNNPEATAAAFEGEWYRTGDLGFLDKQNRLYIKGRKKNLIVLSNGMNVYPEDVENAFQGNIDLKDVVIMGLENEDRGPEVHAILLMEQPDQAKARAAIQQANKRLASHQQIKGFTIWPESDFPRTHTLKVKRQEVFSQLTTLRKEQKIH</sequence>
<dbReference type="Gene3D" id="3.30.300.30">
    <property type="match status" value="1"/>
</dbReference>
<evidence type="ECO:0000313" key="5">
    <source>
        <dbReference type="EMBL" id="GHO53996.1"/>
    </source>
</evidence>
<keyword evidence="3" id="KW-0472">Membrane</keyword>
<dbReference type="InterPro" id="IPR045851">
    <property type="entry name" value="AMP-bd_C_sf"/>
</dbReference>
<evidence type="ECO:0000313" key="6">
    <source>
        <dbReference type="Proteomes" id="UP000654345"/>
    </source>
</evidence>
<proteinExistence type="inferred from homology"/>